<organism evidence="2 3">
    <name type="scientific">candidate division WWE3 bacterium RIFCSPLOWO2_01_FULL_37_15</name>
    <dbReference type="NCBI Taxonomy" id="1802622"/>
    <lineage>
        <taxon>Bacteria</taxon>
        <taxon>Katanobacteria</taxon>
    </lineage>
</organism>
<dbReference type="InterPro" id="IPR018746">
    <property type="entry name" value="DUF2298"/>
</dbReference>
<evidence type="ECO:0008006" key="4">
    <source>
        <dbReference type="Google" id="ProtNLM"/>
    </source>
</evidence>
<gene>
    <name evidence="2" type="ORF">A3A69_01475</name>
</gene>
<feature type="transmembrane region" description="Helical" evidence="1">
    <location>
        <begin position="419"/>
        <end position="442"/>
    </location>
</feature>
<feature type="transmembrane region" description="Helical" evidence="1">
    <location>
        <begin position="385"/>
        <end position="407"/>
    </location>
</feature>
<feature type="transmembrane region" description="Helical" evidence="1">
    <location>
        <begin position="222"/>
        <end position="243"/>
    </location>
</feature>
<feature type="transmembrane region" description="Helical" evidence="1">
    <location>
        <begin position="99"/>
        <end position="119"/>
    </location>
</feature>
<dbReference type="PANTHER" id="PTHR10790">
    <property type="entry name" value="TPR-DOMAIN CONTAINING PROTEIN"/>
    <property type="match status" value="1"/>
</dbReference>
<feature type="transmembrane region" description="Helical" evidence="1">
    <location>
        <begin position="183"/>
        <end position="202"/>
    </location>
</feature>
<dbReference type="PANTHER" id="PTHR10790:SF51">
    <property type="entry name" value="TETRATRICOPEPTIDE REPEAT PROTEIN"/>
    <property type="match status" value="1"/>
</dbReference>
<comment type="caution">
    <text evidence="2">The sequence shown here is derived from an EMBL/GenBank/DDBJ whole genome shotgun (WGS) entry which is preliminary data.</text>
</comment>
<dbReference type="EMBL" id="MEVF01000010">
    <property type="protein sequence ID" value="OGC50140.1"/>
    <property type="molecule type" value="Genomic_DNA"/>
</dbReference>
<sequence>MDIFLTELNTFLLPLLVVNFLVGISGFPVISHIFSKFNDKGYAFSHILSLVIISFFAFVLSSVFGLRSTYIYISFAVWFLLNALVFYKTKLPVINKQMLLNIFFSQLVFIAFALLWYFVRSHEPEVYSIERFMDFGFIKSLFESPTLPPNDVWLAGHSVNYYYFGHFISYVFLNLMRMNPLPGFFVLVVWMFGILGMCLYSLGKNLFSFMFPEGRNLVSTIAGILTVFFVQFSGTLFSVRWILKVGSSPWYPDPTRFIDNTITEMPIYSFLVSDLHAHVWGLLLGTVYLAVILSLFIEENKRKSLMFPVIFGILMGISFMTNSWDVLTLGAFSCFAFIYLEQDKRKAVLRILASFLIALGISSIWKRDFLTPTLGLGVVKSPSVAWKWLLYWGHFAAILVTFNFFLYRRKLIEKSRTQTTGFVKMLTFMGVVFLAFMEIFYMKDIMFQGEWFRANTVFKISMQVWVWLGVGSGLAFTYLFFLFRNGVSGFFIKGILFIMLLILAYYPVYAVKQSMVDGKKFTGLNYGLNWMEKKYPNDYSAILFMEQYYKETVYTEGRQQPVIVEAVGESYQDGNFYSTFLGWPTILGWPGHEWTWRNNVEEIDLRRKEVDQIYKSNDEEIIREILDKYDIIYIFIGDFERSRYGFDLNIQTIVKLTEVVYQNDSVSVYKVINPV</sequence>
<feature type="transmembrane region" description="Helical" evidence="1">
    <location>
        <begin position="347"/>
        <end position="365"/>
    </location>
</feature>
<feature type="transmembrane region" description="Helical" evidence="1">
    <location>
        <begin position="462"/>
        <end position="483"/>
    </location>
</feature>
<feature type="transmembrane region" description="Helical" evidence="1">
    <location>
        <begin position="12"/>
        <end position="30"/>
    </location>
</feature>
<feature type="transmembrane region" description="Helical" evidence="1">
    <location>
        <begin position="70"/>
        <end position="87"/>
    </location>
</feature>
<evidence type="ECO:0000256" key="1">
    <source>
        <dbReference type="SAM" id="Phobius"/>
    </source>
</evidence>
<evidence type="ECO:0000313" key="3">
    <source>
        <dbReference type="Proteomes" id="UP000177458"/>
    </source>
</evidence>
<reference evidence="2 3" key="1">
    <citation type="journal article" date="2016" name="Nat. Commun.">
        <title>Thousands of microbial genomes shed light on interconnected biogeochemical processes in an aquifer system.</title>
        <authorList>
            <person name="Anantharaman K."/>
            <person name="Brown C.T."/>
            <person name="Hug L.A."/>
            <person name="Sharon I."/>
            <person name="Castelle C.J."/>
            <person name="Probst A.J."/>
            <person name="Thomas B.C."/>
            <person name="Singh A."/>
            <person name="Wilkins M.J."/>
            <person name="Karaoz U."/>
            <person name="Brodie E.L."/>
            <person name="Williams K.H."/>
            <person name="Hubbard S.S."/>
            <person name="Banfield J.F."/>
        </authorList>
    </citation>
    <scope>NUCLEOTIDE SEQUENCE [LARGE SCALE GENOMIC DNA]</scope>
</reference>
<keyword evidence="1" id="KW-1133">Transmembrane helix</keyword>
<dbReference type="Pfam" id="PF10060">
    <property type="entry name" value="DUF2298"/>
    <property type="match status" value="2"/>
</dbReference>
<accession>A0A1F4UZ96</accession>
<name>A0A1F4UZ96_UNCKA</name>
<keyword evidence="1" id="KW-0812">Transmembrane</keyword>
<feature type="transmembrane region" description="Helical" evidence="1">
    <location>
        <begin position="309"/>
        <end position="340"/>
    </location>
</feature>
<dbReference type="AlphaFoldDB" id="A0A1F4UZ96"/>
<keyword evidence="1" id="KW-0472">Membrane</keyword>
<protein>
    <recommendedName>
        <fullName evidence="4">Chlor_Arch_YYY domain-containing protein</fullName>
    </recommendedName>
</protein>
<feature type="transmembrane region" description="Helical" evidence="1">
    <location>
        <begin position="279"/>
        <end position="297"/>
    </location>
</feature>
<proteinExistence type="predicted"/>
<dbReference type="Proteomes" id="UP000177458">
    <property type="component" value="Unassembled WGS sequence"/>
</dbReference>
<feature type="transmembrane region" description="Helical" evidence="1">
    <location>
        <begin position="490"/>
        <end position="509"/>
    </location>
</feature>
<evidence type="ECO:0000313" key="2">
    <source>
        <dbReference type="EMBL" id="OGC50140.1"/>
    </source>
</evidence>
<feature type="transmembrane region" description="Helical" evidence="1">
    <location>
        <begin position="42"/>
        <end position="64"/>
    </location>
</feature>